<dbReference type="PANTHER" id="PTHR46761:SF2">
    <property type="entry name" value="RAN GTPASE-ACTIVATING PROTEIN 1"/>
    <property type="match status" value="1"/>
</dbReference>
<evidence type="ECO:0000256" key="2">
    <source>
        <dbReference type="ARBA" id="ARBA00004496"/>
    </source>
</evidence>
<organism evidence="7 8">
    <name type="scientific">Marchantia polymorpha</name>
    <name type="common">Common liverwort</name>
    <name type="synonym">Marchantia aquatica</name>
    <dbReference type="NCBI Taxonomy" id="3197"/>
    <lineage>
        <taxon>Eukaryota</taxon>
        <taxon>Viridiplantae</taxon>
        <taxon>Streptophyta</taxon>
        <taxon>Embryophyta</taxon>
        <taxon>Marchantiophyta</taxon>
        <taxon>Marchantiopsida</taxon>
        <taxon>Marchantiidae</taxon>
        <taxon>Marchantiales</taxon>
        <taxon>Marchantiaceae</taxon>
        <taxon>Marchantia</taxon>
    </lineage>
</organism>
<accession>A0A2R6WCA1</accession>
<dbReference type="InterPro" id="IPR025265">
    <property type="entry name" value="WPP_dom"/>
</dbReference>
<dbReference type="Pfam" id="PF13943">
    <property type="entry name" value="WPP"/>
    <property type="match status" value="1"/>
</dbReference>
<dbReference type="Gene3D" id="3.80.10.10">
    <property type="entry name" value="Ribonuclease Inhibitor"/>
    <property type="match status" value="2"/>
</dbReference>
<dbReference type="InterPro" id="IPR032675">
    <property type="entry name" value="LRR_dom_sf"/>
</dbReference>
<dbReference type="Gramene" id="Mp7g16000.1">
    <property type="protein sequence ID" value="Mp7g16000.1.cds"/>
    <property type="gene ID" value="Mp7g16000"/>
</dbReference>
<evidence type="ECO:0000313" key="8">
    <source>
        <dbReference type="Proteomes" id="UP000244005"/>
    </source>
</evidence>
<dbReference type="GO" id="GO:0032153">
    <property type="term" value="C:cell division site"/>
    <property type="evidence" value="ECO:0007669"/>
    <property type="project" value="EnsemblPlants"/>
</dbReference>
<dbReference type="GO" id="GO:0005635">
    <property type="term" value="C:nuclear envelope"/>
    <property type="evidence" value="ECO:0000318"/>
    <property type="project" value="GO_Central"/>
</dbReference>
<dbReference type="SUPFAM" id="SSF52047">
    <property type="entry name" value="RNI-like"/>
    <property type="match status" value="1"/>
</dbReference>
<dbReference type="OMA" id="RDNMFGK"/>
<dbReference type="EMBL" id="KZ772783">
    <property type="protein sequence ID" value="PTQ31459.1"/>
    <property type="molecule type" value="Genomic_DNA"/>
</dbReference>
<name>A0A2R6WCA1_MARPO</name>
<evidence type="ECO:0000256" key="4">
    <source>
        <dbReference type="ARBA" id="ARBA00023242"/>
    </source>
</evidence>
<evidence type="ECO:0000256" key="1">
    <source>
        <dbReference type="ARBA" id="ARBA00004123"/>
    </source>
</evidence>
<feature type="domain" description="WPP" evidence="6">
    <location>
        <begin position="10"/>
        <end position="97"/>
    </location>
</feature>
<proteinExistence type="predicted"/>
<feature type="region of interest" description="Disordered" evidence="5">
    <location>
        <begin position="472"/>
        <end position="516"/>
    </location>
</feature>
<evidence type="ECO:0000313" key="7">
    <source>
        <dbReference type="EMBL" id="PTQ31459.1"/>
    </source>
</evidence>
<dbReference type="PANTHER" id="PTHR46761">
    <property type="entry name" value="RAN GTPASE-ACTIVATING PROTEIN 1"/>
    <property type="match status" value="1"/>
</dbReference>
<dbReference type="AlphaFoldDB" id="A0A2R6WCA1"/>
<keyword evidence="8" id="KW-1185">Reference proteome</keyword>
<dbReference type="InterPro" id="IPR038214">
    <property type="entry name" value="WPP_sf"/>
</dbReference>
<dbReference type="GO" id="GO:0005096">
    <property type="term" value="F:GTPase activator activity"/>
    <property type="evidence" value="ECO:0007669"/>
    <property type="project" value="InterPro"/>
</dbReference>
<comment type="subcellular location">
    <subcellularLocation>
        <location evidence="2">Cytoplasm</location>
    </subcellularLocation>
    <subcellularLocation>
        <location evidence="1">Nucleus</location>
    </subcellularLocation>
</comment>
<dbReference type="GO" id="GO:0000911">
    <property type="term" value="P:cytokinesis by cell plate formation"/>
    <property type="evidence" value="ECO:0007669"/>
    <property type="project" value="EnsemblPlants"/>
</dbReference>
<evidence type="ECO:0000259" key="6">
    <source>
        <dbReference type="Pfam" id="PF13943"/>
    </source>
</evidence>
<dbReference type="Proteomes" id="UP000244005">
    <property type="component" value="Unassembled WGS sequence"/>
</dbReference>
<evidence type="ECO:0000256" key="5">
    <source>
        <dbReference type="SAM" id="MobiDB-lite"/>
    </source>
</evidence>
<dbReference type="GO" id="GO:0009504">
    <property type="term" value="C:cell plate"/>
    <property type="evidence" value="ECO:0007669"/>
    <property type="project" value="EnsemblPlants"/>
</dbReference>
<dbReference type="SMART" id="SM00368">
    <property type="entry name" value="LRR_RI"/>
    <property type="match status" value="10"/>
</dbReference>
<sequence length="516" mass="55208">MAVPADQEVSFRLWPPSDSTRALLVEKMATNLASISFFSVKYGRIDKAEAAQQAKRIEEEAFVVAQQQECESDSATVQMYAKQASRLMLEALKAAGKRETFFDISGGKRAFLNKTEAQEILKPLTEAGNAYSKICLSNWSFGKDAGLVAQEILSGIKGNLLDVNLADIVAGRPEVEALEVMAMFSESLAGSKLKSLNLSDNALGEKGVRAFSALLKSQRSLQALYFMNNGISEEAARAICELLPSGQDLRTLHFHNNMSGDAGAQALASLVEKATLLEDFQFSSTRVATEGGVALCQALQAGKSLRRIDIRDNMFGPQVGIALSKTLTLHPDLVEVYLGDIGMEDEGVTALAKALTGCLPNLRVLDLGGNEIGPKSAPFLADCIKTKQALISLNLAENELKDKGAVIICGAIKEGHTSLKELDLSSNELTRVGAVAAAEAVANKSAFTKLNLDGNRISEAGIVALKEALDNGSAGQKVLASLDDNGEEDDGEDEDDEEEDEDDDDADDLGMDRLKV</sequence>
<keyword evidence="3" id="KW-0963">Cytoplasm</keyword>
<gene>
    <name evidence="7" type="ORF">MARPO_0111s0020</name>
</gene>
<dbReference type="InterPro" id="IPR001611">
    <property type="entry name" value="Leu-rich_rpt"/>
</dbReference>
<evidence type="ECO:0000256" key="3">
    <source>
        <dbReference type="ARBA" id="ARBA00022490"/>
    </source>
</evidence>
<dbReference type="Gene3D" id="1.10.246.200">
    <property type="entry name" value="WPP domain"/>
    <property type="match status" value="1"/>
</dbReference>
<dbReference type="OrthoDB" id="120976at2759"/>
<dbReference type="InterPro" id="IPR045203">
    <property type="entry name" value="RanGAP1/2"/>
</dbReference>
<protein>
    <recommendedName>
        <fullName evidence="6">WPP domain-containing protein</fullName>
    </recommendedName>
</protein>
<reference evidence="8" key="1">
    <citation type="journal article" date="2017" name="Cell">
        <title>Insights into land plant evolution garnered from the Marchantia polymorpha genome.</title>
        <authorList>
            <person name="Bowman J.L."/>
            <person name="Kohchi T."/>
            <person name="Yamato K.T."/>
            <person name="Jenkins J."/>
            <person name="Shu S."/>
            <person name="Ishizaki K."/>
            <person name="Yamaoka S."/>
            <person name="Nishihama R."/>
            <person name="Nakamura Y."/>
            <person name="Berger F."/>
            <person name="Adam C."/>
            <person name="Aki S.S."/>
            <person name="Althoff F."/>
            <person name="Araki T."/>
            <person name="Arteaga-Vazquez M.A."/>
            <person name="Balasubrmanian S."/>
            <person name="Barry K."/>
            <person name="Bauer D."/>
            <person name="Boehm C.R."/>
            <person name="Briginshaw L."/>
            <person name="Caballero-Perez J."/>
            <person name="Catarino B."/>
            <person name="Chen F."/>
            <person name="Chiyoda S."/>
            <person name="Chovatia M."/>
            <person name="Davies K.M."/>
            <person name="Delmans M."/>
            <person name="Demura T."/>
            <person name="Dierschke T."/>
            <person name="Dolan L."/>
            <person name="Dorantes-Acosta A.E."/>
            <person name="Eklund D.M."/>
            <person name="Florent S.N."/>
            <person name="Flores-Sandoval E."/>
            <person name="Fujiyama A."/>
            <person name="Fukuzawa H."/>
            <person name="Galik B."/>
            <person name="Grimanelli D."/>
            <person name="Grimwood J."/>
            <person name="Grossniklaus U."/>
            <person name="Hamada T."/>
            <person name="Haseloff J."/>
            <person name="Hetherington A.J."/>
            <person name="Higo A."/>
            <person name="Hirakawa Y."/>
            <person name="Hundley H.N."/>
            <person name="Ikeda Y."/>
            <person name="Inoue K."/>
            <person name="Inoue S.I."/>
            <person name="Ishida S."/>
            <person name="Jia Q."/>
            <person name="Kakita M."/>
            <person name="Kanazawa T."/>
            <person name="Kawai Y."/>
            <person name="Kawashima T."/>
            <person name="Kennedy M."/>
            <person name="Kinose K."/>
            <person name="Kinoshita T."/>
            <person name="Kohara Y."/>
            <person name="Koide E."/>
            <person name="Komatsu K."/>
            <person name="Kopischke S."/>
            <person name="Kubo M."/>
            <person name="Kyozuka J."/>
            <person name="Lagercrantz U."/>
            <person name="Lin S.S."/>
            <person name="Lindquist E."/>
            <person name="Lipzen A.M."/>
            <person name="Lu C.W."/>
            <person name="De Luna E."/>
            <person name="Martienssen R.A."/>
            <person name="Minamino N."/>
            <person name="Mizutani M."/>
            <person name="Mizutani M."/>
            <person name="Mochizuki N."/>
            <person name="Monte I."/>
            <person name="Mosher R."/>
            <person name="Nagasaki H."/>
            <person name="Nakagami H."/>
            <person name="Naramoto S."/>
            <person name="Nishitani K."/>
            <person name="Ohtani M."/>
            <person name="Okamoto T."/>
            <person name="Okumura M."/>
            <person name="Phillips J."/>
            <person name="Pollak B."/>
            <person name="Reinders A."/>
            <person name="Rovekamp M."/>
            <person name="Sano R."/>
            <person name="Sawa S."/>
            <person name="Schmid M.W."/>
            <person name="Shirakawa M."/>
            <person name="Solano R."/>
            <person name="Spunde A."/>
            <person name="Suetsugu N."/>
            <person name="Sugano S."/>
            <person name="Sugiyama A."/>
            <person name="Sun R."/>
            <person name="Suzuki Y."/>
            <person name="Takenaka M."/>
            <person name="Takezawa D."/>
            <person name="Tomogane H."/>
            <person name="Tsuzuki M."/>
            <person name="Ueda T."/>
            <person name="Umeda M."/>
            <person name="Ward J.M."/>
            <person name="Watanabe Y."/>
            <person name="Yazaki K."/>
            <person name="Yokoyama R."/>
            <person name="Yoshitake Y."/>
            <person name="Yotsui I."/>
            <person name="Zachgo S."/>
            <person name="Schmutz J."/>
        </authorList>
    </citation>
    <scope>NUCLEOTIDE SEQUENCE [LARGE SCALE GENOMIC DNA]</scope>
    <source>
        <strain evidence="8">Tak-1</strain>
    </source>
</reference>
<dbReference type="Pfam" id="PF13516">
    <property type="entry name" value="LRR_6"/>
    <property type="match status" value="4"/>
</dbReference>
<feature type="compositionally biased region" description="Acidic residues" evidence="5">
    <location>
        <begin position="484"/>
        <end position="509"/>
    </location>
</feature>
<keyword evidence="4" id="KW-0539">Nucleus</keyword>